<feature type="region of interest" description="Disordered" evidence="1">
    <location>
        <begin position="23"/>
        <end position="124"/>
    </location>
</feature>
<feature type="compositionally biased region" description="Polar residues" evidence="1">
    <location>
        <begin position="74"/>
        <end position="86"/>
    </location>
</feature>
<feature type="compositionally biased region" description="Polar residues" evidence="1">
    <location>
        <begin position="94"/>
        <end position="108"/>
    </location>
</feature>
<organism evidence="2 3">
    <name type="scientific">Aspergillus viridinutans</name>
    <dbReference type="NCBI Taxonomy" id="75553"/>
    <lineage>
        <taxon>Eukaryota</taxon>
        <taxon>Fungi</taxon>
        <taxon>Dikarya</taxon>
        <taxon>Ascomycota</taxon>
        <taxon>Pezizomycotina</taxon>
        <taxon>Eurotiomycetes</taxon>
        <taxon>Eurotiomycetidae</taxon>
        <taxon>Eurotiales</taxon>
        <taxon>Aspergillaceae</taxon>
        <taxon>Aspergillus</taxon>
        <taxon>Aspergillus subgen. Fumigati</taxon>
    </lineage>
</organism>
<dbReference type="Proteomes" id="UP000710440">
    <property type="component" value="Unassembled WGS sequence"/>
</dbReference>
<evidence type="ECO:0000256" key="1">
    <source>
        <dbReference type="SAM" id="MobiDB-lite"/>
    </source>
</evidence>
<dbReference type="AlphaFoldDB" id="A0A9P3BKU0"/>
<name>A0A9P3BKU0_ASPVI</name>
<comment type="caution">
    <text evidence="2">The sequence shown here is derived from an EMBL/GenBank/DDBJ whole genome shotgun (WGS) entry which is preliminary data.</text>
</comment>
<accession>A0A9P3BKU0</accession>
<sequence>MASYTNGFNTFGGDMARFLQASASNGHQPNGTGQFGGNTNRNGHGRVNRNQNSPRGNRRRGGNAGGQRPNQQPRRSPNTPNPNGANTHKRGNNPRRQGNSPNNRQPRQNAAPRHPGNNNNNNNNQRRAQQLRAAFTRTRDGDVVMRDAFVAPITAPAEEDRDVVMTDAPPLPETATAMLNLAVNDEAQGSTTTGLQVVGAPFYF</sequence>
<keyword evidence="3" id="KW-1185">Reference proteome</keyword>
<dbReference type="RefSeq" id="XP_043121236.1">
    <property type="nucleotide sequence ID" value="XM_043265301.1"/>
</dbReference>
<protein>
    <submittedName>
        <fullName evidence="2">Uncharacterized protein</fullName>
    </submittedName>
</protein>
<gene>
    <name evidence="2" type="ORF">Aspvir_000158</name>
</gene>
<reference evidence="2 3" key="1">
    <citation type="submission" date="2021-02" db="EMBL/GenBank/DDBJ databases">
        <title>Pan-genome distribution and transcriptional activeness of fungal secondary metabolism genes in Aspergillus section Fumigati.</title>
        <authorList>
            <person name="Takahashi H."/>
            <person name="Umemura M."/>
            <person name="Ninomiya A."/>
            <person name="Kusuya Y."/>
            <person name="Urayama S."/>
            <person name="Shimizu M."/>
            <person name="Watanabe A."/>
            <person name="Kamei K."/>
            <person name="Yaguchi T."/>
            <person name="Hagiwara D."/>
        </authorList>
    </citation>
    <scope>NUCLEOTIDE SEQUENCE [LARGE SCALE GENOMIC DNA]</scope>
    <source>
        <strain evidence="2 3">IFM 47045</strain>
    </source>
</reference>
<dbReference type="EMBL" id="BOPL01000001">
    <property type="protein sequence ID" value="GIJ98049.1"/>
    <property type="molecule type" value="Genomic_DNA"/>
</dbReference>
<proteinExistence type="predicted"/>
<dbReference type="OrthoDB" id="4503032at2759"/>
<feature type="compositionally biased region" description="Polar residues" evidence="1">
    <location>
        <begin position="23"/>
        <end position="42"/>
    </location>
</feature>
<dbReference type="GeneID" id="66928140"/>
<evidence type="ECO:0000313" key="3">
    <source>
        <dbReference type="Proteomes" id="UP000710440"/>
    </source>
</evidence>
<evidence type="ECO:0000313" key="2">
    <source>
        <dbReference type="EMBL" id="GIJ98049.1"/>
    </source>
</evidence>